<keyword evidence="5" id="KW-0552">Olfaction</keyword>
<name>A0A8C4RRF8_ERPCA</name>
<dbReference type="PRINTS" id="PR00237">
    <property type="entry name" value="GPCRRHODOPSN"/>
</dbReference>
<dbReference type="Ensembl" id="ENSECRT00000006587.1">
    <property type="protein sequence ID" value="ENSECRP00000006484.1"/>
    <property type="gene ID" value="ENSECRG00000004324.1"/>
</dbReference>
<keyword evidence="11" id="KW-0325">Glycoprotein</keyword>
<evidence type="ECO:0000256" key="8">
    <source>
        <dbReference type="ARBA" id="ARBA00023136"/>
    </source>
</evidence>
<evidence type="ECO:0000256" key="4">
    <source>
        <dbReference type="ARBA" id="ARBA00022692"/>
    </source>
</evidence>
<dbReference type="InterPro" id="IPR000725">
    <property type="entry name" value="Olfact_rcpt"/>
</dbReference>
<evidence type="ECO:0000313" key="16">
    <source>
        <dbReference type="Proteomes" id="UP000694620"/>
    </source>
</evidence>
<keyword evidence="7" id="KW-0297">G-protein coupled receptor</keyword>
<feature type="transmembrane region" description="Helical" evidence="13">
    <location>
        <begin position="147"/>
        <end position="169"/>
    </location>
</feature>
<evidence type="ECO:0000259" key="14">
    <source>
        <dbReference type="PROSITE" id="PS50262"/>
    </source>
</evidence>
<feature type="domain" description="G-protein coupled receptors family 1 profile" evidence="14">
    <location>
        <begin position="47"/>
        <end position="298"/>
    </location>
</feature>
<organism evidence="15 16">
    <name type="scientific">Erpetoichthys calabaricus</name>
    <name type="common">Rope fish</name>
    <name type="synonym">Calamoichthys calabaricus</name>
    <dbReference type="NCBI Taxonomy" id="27687"/>
    <lineage>
        <taxon>Eukaryota</taxon>
        <taxon>Metazoa</taxon>
        <taxon>Chordata</taxon>
        <taxon>Craniata</taxon>
        <taxon>Vertebrata</taxon>
        <taxon>Euteleostomi</taxon>
        <taxon>Actinopterygii</taxon>
        <taxon>Polypteriformes</taxon>
        <taxon>Polypteridae</taxon>
        <taxon>Erpetoichthys</taxon>
    </lineage>
</organism>
<feature type="transmembrane region" description="Helical" evidence="13">
    <location>
        <begin position="206"/>
        <end position="231"/>
    </location>
</feature>
<proteinExistence type="predicted"/>
<reference evidence="15" key="2">
    <citation type="submission" date="2025-08" db="UniProtKB">
        <authorList>
            <consortium name="Ensembl"/>
        </authorList>
    </citation>
    <scope>IDENTIFICATION</scope>
</reference>
<keyword evidence="16" id="KW-1185">Reference proteome</keyword>
<keyword evidence="8 13" id="KW-0472">Membrane</keyword>
<dbReference type="PANTHER" id="PTHR26451">
    <property type="entry name" value="G_PROTEIN_RECEP_F1_2 DOMAIN-CONTAINING PROTEIN"/>
    <property type="match status" value="1"/>
</dbReference>
<gene>
    <name evidence="15" type="primary">LOC114650996</name>
</gene>
<protein>
    <submittedName>
        <fullName evidence="15">Olfactory receptor 1571-like</fullName>
    </submittedName>
</protein>
<feature type="transmembrane region" description="Helical" evidence="13">
    <location>
        <begin position="104"/>
        <end position="126"/>
    </location>
</feature>
<feature type="transmembrane region" description="Helical" evidence="13">
    <location>
        <begin position="280"/>
        <end position="300"/>
    </location>
</feature>
<keyword evidence="3" id="KW-0716">Sensory transduction</keyword>
<evidence type="ECO:0000256" key="11">
    <source>
        <dbReference type="ARBA" id="ARBA00023180"/>
    </source>
</evidence>
<dbReference type="GO" id="GO:0005886">
    <property type="term" value="C:plasma membrane"/>
    <property type="evidence" value="ECO:0007669"/>
    <property type="project" value="UniProtKB-SubCell"/>
</dbReference>
<dbReference type="PRINTS" id="PR00245">
    <property type="entry name" value="OLFACTORYR"/>
</dbReference>
<evidence type="ECO:0000256" key="6">
    <source>
        <dbReference type="ARBA" id="ARBA00022989"/>
    </source>
</evidence>
<dbReference type="Proteomes" id="UP000694620">
    <property type="component" value="Chromosome 4"/>
</dbReference>
<dbReference type="FunFam" id="1.20.1070.10:FF:000024">
    <property type="entry name" value="Olfactory receptor"/>
    <property type="match status" value="1"/>
</dbReference>
<dbReference type="PANTHER" id="PTHR26451:SF966">
    <property type="entry name" value="ODORANT RECEPTOR-RELATED"/>
    <property type="match status" value="1"/>
</dbReference>
<reference evidence="15" key="3">
    <citation type="submission" date="2025-09" db="UniProtKB">
        <authorList>
            <consortium name="Ensembl"/>
        </authorList>
    </citation>
    <scope>IDENTIFICATION</scope>
</reference>
<evidence type="ECO:0000313" key="15">
    <source>
        <dbReference type="Ensembl" id="ENSECRP00000006484.1"/>
    </source>
</evidence>
<dbReference type="Gene3D" id="1.20.1070.10">
    <property type="entry name" value="Rhodopsin 7-helix transmembrane proteins"/>
    <property type="match status" value="1"/>
</dbReference>
<keyword evidence="4 13" id="KW-0812">Transmembrane</keyword>
<feature type="transmembrane region" description="Helical" evidence="13">
    <location>
        <begin position="66"/>
        <end position="84"/>
    </location>
</feature>
<keyword evidence="12" id="KW-0807">Transducer</keyword>
<sequence length="334" mass="38125">LSSETARMNSTFVRPLGFYIGGFQSLPYSQYYFLFLSIIYLATLFCNFFLMVIIMYVEKSLHTPKYIAIFLLSIVDICYSTTIIPKSAGAFLFDSKFILYETCLTQMFFVVYFSEMESMSITILAYDRLISICFPLQSVTINTNTRMIRIILISACIPLVVDVVLVYLITRLSFCRSTVINSYFCDHGPVFNLACNDFTPNWRVAYFGIVTFFCVPPALIIVSYICILSALLKIKSKDGRRKAFKTCTTHLALVAIFYIPLISIYLTSWIKLSVDTNTRIFSTSLAATVPPLLNPIIYTLKTEEIMLEIKKIFKRKTADSLPKISNIVTIYSTF</sequence>
<evidence type="ECO:0000256" key="2">
    <source>
        <dbReference type="ARBA" id="ARBA00022475"/>
    </source>
</evidence>
<keyword evidence="10" id="KW-0675">Receptor</keyword>
<dbReference type="InterPro" id="IPR017452">
    <property type="entry name" value="GPCR_Rhodpsn_7TM"/>
</dbReference>
<dbReference type="Pfam" id="PF13853">
    <property type="entry name" value="7tm_4"/>
    <property type="match status" value="1"/>
</dbReference>
<keyword evidence="2" id="KW-1003">Cell membrane</keyword>
<dbReference type="SUPFAM" id="SSF81321">
    <property type="entry name" value="Family A G protein-coupled receptor-like"/>
    <property type="match status" value="1"/>
</dbReference>
<dbReference type="GeneTree" id="ENSGT00950000182847"/>
<evidence type="ECO:0000256" key="5">
    <source>
        <dbReference type="ARBA" id="ARBA00022725"/>
    </source>
</evidence>
<evidence type="ECO:0000256" key="13">
    <source>
        <dbReference type="SAM" id="Phobius"/>
    </source>
</evidence>
<dbReference type="GO" id="GO:0004930">
    <property type="term" value="F:G protein-coupled receptor activity"/>
    <property type="evidence" value="ECO:0007669"/>
    <property type="project" value="UniProtKB-KW"/>
</dbReference>
<evidence type="ECO:0000256" key="12">
    <source>
        <dbReference type="ARBA" id="ARBA00023224"/>
    </source>
</evidence>
<dbReference type="GO" id="GO:0004984">
    <property type="term" value="F:olfactory receptor activity"/>
    <property type="evidence" value="ECO:0007669"/>
    <property type="project" value="InterPro"/>
</dbReference>
<feature type="transmembrane region" description="Helical" evidence="13">
    <location>
        <begin position="251"/>
        <end position="268"/>
    </location>
</feature>
<evidence type="ECO:0000256" key="1">
    <source>
        <dbReference type="ARBA" id="ARBA00004651"/>
    </source>
</evidence>
<evidence type="ECO:0000256" key="3">
    <source>
        <dbReference type="ARBA" id="ARBA00022606"/>
    </source>
</evidence>
<dbReference type="InterPro" id="IPR052921">
    <property type="entry name" value="GPCR1_Superfamily_Member"/>
</dbReference>
<keyword evidence="9" id="KW-1015">Disulfide bond</keyword>
<dbReference type="InterPro" id="IPR000276">
    <property type="entry name" value="GPCR_Rhodpsn"/>
</dbReference>
<feature type="transmembrane region" description="Helical" evidence="13">
    <location>
        <begin position="31"/>
        <end position="54"/>
    </location>
</feature>
<keyword evidence="6 13" id="KW-1133">Transmembrane helix</keyword>
<evidence type="ECO:0000256" key="9">
    <source>
        <dbReference type="ARBA" id="ARBA00023157"/>
    </source>
</evidence>
<evidence type="ECO:0000256" key="10">
    <source>
        <dbReference type="ARBA" id="ARBA00023170"/>
    </source>
</evidence>
<reference evidence="15" key="1">
    <citation type="submission" date="2021-06" db="EMBL/GenBank/DDBJ databases">
        <authorList>
            <consortium name="Wellcome Sanger Institute Data Sharing"/>
        </authorList>
    </citation>
    <scope>NUCLEOTIDE SEQUENCE [LARGE SCALE GENOMIC DNA]</scope>
</reference>
<accession>A0A8C4RRF8</accession>
<comment type="subcellular location">
    <subcellularLocation>
        <location evidence="1">Cell membrane</location>
        <topology evidence="1">Multi-pass membrane protein</topology>
    </subcellularLocation>
</comment>
<evidence type="ECO:0000256" key="7">
    <source>
        <dbReference type="ARBA" id="ARBA00023040"/>
    </source>
</evidence>
<dbReference type="PROSITE" id="PS50262">
    <property type="entry name" value="G_PROTEIN_RECEP_F1_2"/>
    <property type="match status" value="1"/>
</dbReference>
<dbReference type="GO" id="GO:0005549">
    <property type="term" value="F:odorant binding"/>
    <property type="evidence" value="ECO:0007669"/>
    <property type="project" value="TreeGrafter"/>
</dbReference>
<dbReference type="AlphaFoldDB" id="A0A8C4RRF8"/>